<dbReference type="PROSITE" id="PS00092">
    <property type="entry name" value="N6_MTASE"/>
    <property type="match status" value="1"/>
</dbReference>
<dbReference type="EMBL" id="JAGQHS010000080">
    <property type="protein sequence ID" value="MCA9757078.1"/>
    <property type="molecule type" value="Genomic_DNA"/>
</dbReference>
<dbReference type="CDD" id="cd02440">
    <property type="entry name" value="AdoMet_MTases"/>
    <property type="match status" value="1"/>
</dbReference>
<gene>
    <name evidence="1" type="ORF">KDA27_14835</name>
</gene>
<keyword evidence="1" id="KW-0489">Methyltransferase</keyword>
<comment type="caution">
    <text evidence="1">The sequence shown here is derived from an EMBL/GenBank/DDBJ whole genome shotgun (WGS) entry which is preliminary data.</text>
</comment>
<dbReference type="GO" id="GO:0008168">
    <property type="term" value="F:methyltransferase activity"/>
    <property type="evidence" value="ECO:0007669"/>
    <property type="project" value="UniProtKB-KW"/>
</dbReference>
<dbReference type="SUPFAM" id="SSF53335">
    <property type="entry name" value="S-adenosyl-L-methionine-dependent methyltransferases"/>
    <property type="match status" value="1"/>
</dbReference>
<dbReference type="GO" id="GO:0032259">
    <property type="term" value="P:methylation"/>
    <property type="evidence" value="ECO:0007669"/>
    <property type="project" value="UniProtKB-KW"/>
</dbReference>
<name>A0A956NDL1_UNCEI</name>
<reference evidence="1" key="1">
    <citation type="submission" date="2020-04" db="EMBL/GenBank/DDBJ databases">
        <authorList>
            <person name="Zhang T."/>
        </authorList>
    </citation>
    <scope>NUCLEOTIDE SEQUENCE</scope>
    <source>
        <strain evidence="1">HKST-UBA02</strain>
    </source>
</reference>
<dbReference type="PANTHER" id="PTHR18895:SF74">
    <property type="entry name" value="MTRF1L RELEASE FACTOR GLUTAMINE METHYLTRANSFERASE"/>
    <property type="match status" value="1"/>
</dbReference>
<evidence type="ECO:0000313" key="2">
    <source>
        <dbReference type="Proteomes" id="UP000739538"/>
    </source>
</evidence>
<proteinExistence type="predicted"/>
<dbReference type="InterPro" id="IPR029063">
    <property type="entry name" value="SAM-dependent_MTases_sf"/>
</dbReference>
<sequence length="468" mass="50587">MSEEFLAAAGEVGLLAKRDGWLFPQTLLIPGYGTWFASDRFRAPEETPPYETTRADGGPPLPPDPVLAVGPTPRNLDLFSLRTEVGSVLDLCTGGGVLAVRQAAHAARVTGTDLSARALAFARFNVALSQSSSAPGPLGDVVGAGGAGVGAAGTETETETERRSGAGGIEFLEGDLFAPVDGRRFDRIVCNPPFIVMPSGPVGLTAGAQQDDQAGAGPIESICERIVRAAPDHLADGGTFQMIFEWPEFRGEDWRERLSGWVEGTGCDAWFIRANQQPPDAYVEARIREMDALGATDSLGTRFRRWMAYLRSHDVVGVHGGLVLMRRRSGGVRRWIRFEELAGDLVGSASGDLERGLRRFDLLAQAQDGSALGGLRDTPLRRATTYREFAVRQDGRDFVRLEAGEGWVRKVTVQPEIAAFLSRFETPTPVKTAIEAFAAELGRPVDEVETQAGRVILELYERGILDHV</sequence>
<organism evidence="1 2">
    <name type="scientific">Eiseniibacteriota bacterium</name>
    <dbReference type="NCBI Taxonomy" id="2212470"/>
    <lineage>
        <taxon>Bacteria</taxon>
        <taxon>Candidatus Eiseniibacteriota</taxon>
    </lineage>
</organism>
<accession>A0A956NDL1</accession>
<protein>
    <submittedName>
        <fullName evidence="1">Methyltransferase</fullName>
    </submittedName>
</protein>
<dbReference type="Proteomes" id="UP000739538">
    <property type="component" value="Unassembled WGS sequence"/>
</dbReference>
<dbReference type="AlphaFoldDB" id="A0A956NDL1"/>
<reference evidence="1" key="2">
    <citation type="journal article" date="2021" name="Microbiome">
        <title>Successional dynamics and alternative stable states in a saline activated sludge microbial community over 9 years.</title>
        <authorList>
            <person name="Wang Y."/>
            <person name="Ye J."/>
            <person name="Ju F."/>
            <person name="Liu L."/>
            <person name="Boyd J.A."/>
            <person name="Deng Y."/>
            <person name="Parks D.H."/>
            <person name="Jiang X."/>
            <person name="Yin X."/>
            <person name="Woodcroft B.J."/>
            <person name="Tyson G.W."/>
            <person name="Hugenholtz P."/>
            <person name="Polz M.F."/>
            <person name="Zhang T."/>
        </authorList>
    </citation>
    <scope>NUCLEOTIDE SEQUENCE</scope>
    <source>
        <strain evidence="1">HKST-UBA02</strain>
    </source>
</reference>
<keyword evidence="1" id="KW-0808">Transferase</keyword>
<dbReference type="InterPro" id="IPR050320">
    <property type="entry name" value="N5-glutamine_MTase"/>
</dbReference>
<evidence type="ECO:0000313" key="1">
    <source>
        <dbReference type="EMBL" id="MCA9757078.1"/>
    </source>
</evidence>
<dbReference type="Gene3D" id="3.40.50.150">
    <property type="entry name" value="Vaccinia Virus protein VP39"/>
    <property type="match status" value="1"/>
</dbReference>
<dbReference type="GO" id="GO:0003676">
    <property type="term" value="F:nucleic acid binding"/>
    <property type="evidence" value="ECO:0007669"/>
    <property type="project" value="InterPro"/>
</dbReference>
<dbReference type="PANTHER" id="PTHR18895">
    <property type="entry name" value="HEMK METHYLTRANSFERASE"/>
    <property type="match status" value="1"/>
</dbReference>
<dbReference type="InterPro" id="IPR002052">
    <property type="entry name" value="DNA_methylase_N6_adenine_CS"/>
</dbReference>